<dbReference type="Gene3D" id="3.40.50.150">
    <property type="entry name" value="Vaccinia Virus protein VP39"/>
    <property type="match status" value="1"/>
</dbReference>
<dbReference type="EMBL" id="CP139487">
    <property type="protein sequence ID" value="WPU64166.1"/>
    <property type="molecule type" value="Genomic_DNA"/>
</dbReference>
<dbReference type="InterPro" id="IPR029063">
    <property type="entry name" value="SAM-dependent_MTases_sf"/>
</dbReference>
<dbReference type="InterPro" id="IPR035094">
    <property type="entry name" value="EgtD"/>
</dbReference>
<dbReference type="InterPro" id="IPR051128">
    <property type="entry name" value="EgtD_Methyltrsf_superfamily"/>
</dbReference>
<dbReference type="GO" id="GO:0052706">
    <property type="term" value="F:L-histidine N(alpha)-methyltransferase activity"/>
    <property type="evidence" value="ECO:0007669"/>
    <property type="project" value="UniProtKB-EC"/>
</dbReference>
<keyword evidence="1 4" id="KW-0489">Methyltransferase</keyword>
<evidence type="ECO:0000313" key="5">
    <source>
        <dbReference type="Proteomes" id="UP001324634"/>
    </source>
</evidence>
<reference evidence="4 5" key="1">
    <citation type="submission" date="2023-11" db="EMBL/GenBank/DDBJ databases">
        <title>Peredibacter starrii A3.12.</title>
        <authorList>
            <person name="Mitchell R.J."/>
        </authorList>
    </citation>
    <scope>NUCLEOTIDE SEQUENCE [LARGE SCALE GENOMIC DNA]</scope>
    <source>
        <strain evidence="4 5">A3.12</strain>
    </source>
</reference>
<dbReference type="InterPro" id="IPR019257">
    <property type="entry name" value="MeTrfase_dom"/>
</dbReference>
<evidence type="ECO:0000256" key="1">
    <source>
        <dbReference type="ARBA" id="ARBA00022603"/>
    </source>
</evidence>
<dbReference type="NCBIfam" id="TIGR03438">
    <property type="entry name" value="egtD_ergothio"/>
    <property type="match status" value="1"/>
</dbReference>
<dbReference type="AlphaFoldDB" id="A0AAX4HLQ7"/>
<dbReference type="Pfam" id="PF10017">
    <property type="entry name" value="Methyltransf_33"/>
    <property type="match status" value="1"/>
</dbReference>
<dbReference type="PANTHER" id="PTHR43397">
    <property type="entry name" value="ERGOTHIONEINE BIOSYNTHESIS PROTEIN 1"/>
    <property type="match status" value="1"/>
</dbReference>
<organism evidence="4 5">
    <name type="scientific">Peredibacter starrii</name>
    <dbReference type="NCBI Taxonomy" id="28202"/>
    <lineage>
        <taxon>Bacteria</taxon>
        <taxon>Pseudomonadati</taxon>
        <taxon>Bdellovibrionota</taxon>
        <taxon>Bacteriovoracia</taxon>
        <taxon>Bacteriovoracales</taxon>
        <taxon>Bacteriovoracaceae</taxon>
        <taxon>Peredibacter</taxon>
    </lineage>
</organism>
<gene>
    <name evidence="4" type="primary">egtD</name>
    <name evidence="4" type="ORF">SOO65_15840</name>
</gene>
<dbReference type="Proteomes" id="UP001324634">
    <property type="component" value="Chromosome"/>
</dbReference>
<dbReference type="GO" id="GO:0032259">
    <property type="term" value="P:methylation"/>
    <property type="evidence" value="ECO:0007669"/>
    <property type="project" value="UniProtKB-KW"/>
</dbReference>
<name>A0AAX4HLQ7_9BACT</name>
<keyword evidence="2 4" id="KW-0808">Transferase</keyword>
<feature type="domain" description="Histidine-specific methyltransferase SAM-dependent" evidence="3">
    <location>
        <begin position="21"/>
        <end position="321"/>
    </location>
</feature>
<dbReference type="EC" id="2.1.1.44" evidence="4"/>
<dbReference type="PIRSF" id="PIRSF018005">
    <property type="entry name" value="UCP018005"/>
    <property type="match status" value="1"/>
</dbReference>
<dbReference type="InterPro" id="IPR017804">
    <property type="entry name" value="MeTrfase_EgtD-like"/>
</dbReference>
<sequence>MKTEFDSSYMDLAPQSSTLLSEVLVGLSKHQKSIPPKFLYDKAGSEIFEKICDLRDYYPTRAEKEILQTYAGEMAEMIGPGALIIEPGSGAGEKVRYLLKELQDPSGFVPIEIEREILLRMTSELIEEFPDLNITPVCADFTQMLQLPITVGMKNGKKVIFFPGSTIGNLSPEEAIDFLTQYGEMLSTGGGFLIGADLKKDSATLKRAYDDSEGVTAEFNMNLLRRLNREVGASFDLNNFEHEAFYNEDMGRVEMHLKSKVPQLVRINRTVFRFNEGETIHTENSYKYSEDEFAELCAHAGLVLRKCWKDSKNLFCVYYFEKE</sequence>
<evidence type="ECO:0000259" key="3">
    <source>
        <dbReference type="Pfam" id="PF10017"/>
    </source>
</evidence>
<evidence type="ECO:0000256" key="2">
    <source>
        <dbReference type="ARBA" id="ARBA00022679"/>
    </source>
</evidence>
<dbReference type="KEGG" id="psti:SOO65_15840"/>
<dbReference type="SUPFAM" id="SSF53335">
    <property type="entry name" value="S-adenosyl-L-methionine-dependent methyltransferases"/>
    <property type="match status" value="1"/>
</dbReference>
<dbReference type="RefSeq" id="WP_321392438.1">
    <property type="nucleotide sequence ID" value="NZ_CP139487.1"/>
</dbReference>
<accession>A0AAX4HLQ7</accession>
<protein>
    <submittedName>
        <fullName evidence="4">L-histidine N(Alpha)-methyltransferase</fullName>
        <ecNumber evidence="4">2.1.1.44</ecNumber>
    </submittedName>
</protein>
<keyword evidence="5" id="KW-1185">Reference proteome</keyword>
<proteinExistence type="predicted"/>
<evidence type="ECO:0000313" key="4">
    <source>
        <dbReference type="EMBL" id="WPU64166.1"/>
    </source>
</evidence>
<dbReference type="PANTHER" id="PTHR43397:SF1">
    <property type="entry name" value="ERGOTHIONEINE BIOSYNTHESIS PROTEIN 1"/>
    <property type="match status" value="1"/>
</dbReference>